<evidence type="ECO:0000256" key="7">
    <source>
        <dbReference type="ARBA" id="ARBA00033000"/>
    </source>
</evidence>
<protein>
    <recommendedName>
        <fullName evidence="3">beta-N-acetylhexosaminidase</fullName>
        <ecNumber evidence="3">3.2.1.52</ecNumber>
    </recommendedName>
    <alternativeName>
        <fullName evidence="6">Beta-N-acetylhexosaminidase</fullName>
    </alternativeName>
    <alternativeName>
        <fullName evidence="7">N-acetyl-beta-glucosaminidase</fullName>
    </alternativeName>
</protein>
<keyword evidence="14" id="KW-1185">Reference proteome</keyword>
<evidence type="ECO:0000313" key="14">
    <source>
        <dbReference type="Proteomes" id="UP000676409"/>
    </source>
</evidence>
<sequence length="780" mass="82930">MAELRTALVLGASILALSASAASAAPASSLVPLPASQEIIDQASPVAIAEGARIETPAGDADARAAADYLRDLTERTRGLGLRVASAGASPAVVFRRDPTVAGGPEAYDLRVEKGRVTISAAGGAGLFYGAVTTWQLMTPDAAKGPVSIPAQRIHDAPRFSWRGLMIDSARHYQSPAEIEHMIDWMALHKLNVLHWHLTDDQGWRLEIKKYPRLTEVGGWRVPAGAAAQADIDPATGKPRLYGGIYTQDQVRRIVAYAAARHVMIVPEIEMPGHALSAILAYPQLGSDGPAPAAIQSDAGVFPYLYNVDDKTFGFLGDVLTEVMDLFPGPFIHVGGDEAVKDQWKANPAIQARIKALGLKDEDALQSWFTHRMDDFIVAHGRRLIGWDEILEGGPLPASATVMSWHGVDGAVTAAKAGHDAVVSPAPVLYFDNTQARRPDEPPGRGYLVTLKDVYGFDPAPAGLSDDQRAHILGLQANLWTEHIRTDDRLTAMAFPRAAAVAEAGWSPQGRRDWLGFAARMPVQFERYHALGLPADPAALEVAVDQSPGDAVGQASVRLSTQLGLGQIRYTTDGSAPSPSSPAYASPLTVVLPSTLKAAAFADGAQVSPTAESKLDALSVLRRTSQQLQSCSGKLVLNLEDDGPPRGPRARFMVDVINPCWIYPEVDLGAISKLTVSVGQVPFNFQLGADRAKIPLHAPATANGELEVRLDRCDAPPIAVLPLPPARPGVELSTLSADLPKLSGRHALCLSFTAKSLDPMSVIDWVQLVPAASASAKAGS</sequence>
<accession>A0A975G0K6</accession>
<comment type="catalytic activity">
    <reaction evidence="1">
        <text>Hydrolysis of terminal non-reducing N-acetyl-D-hexosamine residues in N-acetyl-beta-D-hexosaminides.</text>
        <dbReference type="EC" id="3.2.1.52"/>
    </reaction>
</comment>
<dbReference type="KEGG" id="caul:KCG34_01355"/>
<feature type="chain" id="PRO_5037355508" description="beta-N-acetylhexosaminidase" evidence="9">
    <location>
        <begin position="25"/>
        <end position="780"/>
    </location>
</feature>
<dbReference type="Proteomes" id="UP000676409">
    <property type="component" value="Chromosome"/>
</dbReference>
<gene>
    <name evidence="13" type="ORF">KCG34_01355</name>
</gene>
<reference evidence="13" key="1">
    <citation type="submission" date="2021-04" db="EMBL/GenBank/DDBJ databases">
        <title>The complete genome sequence of Caulobacter sp. S6.</title>
        <authorList>
            <person name="Tang Y."/>
            <person name="Ouyang W."/>
            <person name="Liu Q."/>
            <person name="Huang B."/>
            <person name="Guo Z."/>
            <person name="Lei P."/>
        </authorList>
    </citation>
    <scope>NUCLEOTIDE SEQUENCE</scope>
    <source>
        <strain evidence="13">S6</strain>
    </source>
</reference>
<dbReference type="Pfam" id="PF13290">
    <property type="entry name" value="CHB_HEX_C_1"/>
    <property type="match status" value="1"/>
</dbReference>
<feature type="signal peptide" evidence="9">
    <location>
        <begin position="1"/>
        <end position="24"/>
    </location>
</feature>
<keyword evidence="9" id="KW-0732">Signal</keyword>
<evidence type="ECO:0000256" key="8">
    <source>
        <dbReference type="PIRSR" id="PIRSR625705-1"/>
    </source>
</evidence>
<dbReference type="Gene3D" id="3.20.20.80">
    <property type="entry name" value="Glycosidases"/>
    <property type="match status" value="1"/>
</dbReference>
<evidence type="ECO:0000256" key="6">
    <source>
        <dbReference type="ARBA" id="ARBA00030512"/>
    </source>
</evidence>
<feature type="domain" description="Glycoside hydrolase family 20 catalytic" evidence="10">
    <location>
        <begin position="160"/>
        <end position="508"/>
    </location>
</feature>
<dbReference type="SUPFAM" id="SSF51445">
    <property type="entry name" value="(Trans)glycosidases"/>
    <property type="match status" value="1"/>
</dbReference>
<evidence type="ECO:0000256" key="3">
    <source>
        <dbReference type="ARBA" id="ARBA00012663"/>
    </source>
</evidence>
<dbReference type="Gene3D" id="3.30.379.10">
    <property type="entry name" value="Chitobiase/beta-hexosaminidase domain 2-like"/>
    <property type="match status" value="1"/>
</dbReference>
<dbReference type="EMBL" id="CP073078">
    <property type="protein sequence ID" value="QUD88566.1"/>
    <property type="molecule type" value="Genomic_DNA"/>
</dbReference>
<keyword evidence="5" id="KW-0326">Glycosidase</keyword>
<dbReference type="GO" id="GO:0030203">
    <property type="term" value="P:glycosaminoglycan metabolic process"/>
    <property type="evidence" value="ECO:0007669"/>
    <property type="project" value="TreeGrafter"/>
</dbReference>
<dbReference type="Gene3D" id="2.60.120.260">
    <property type="entry name" value="Galactose-binding domain-like"/>
    <property type="match status" value="1"/>
</dbReference>
<evidence type="ECO:0000256" key="2">
    <source>
        <dbReference type="ARBA" id="ARBA00006285"/>
    </source>
</evidence>
<comment type="similarity">
    <text evidence="2">Belongs to the glycosyl hydrolase 20 family.</text>
</comment>
<dbReference type="GO" id="GO:0016020">
    <property type="term" value="C:membrane"/>
    <property type="evidence" value="ECO:0007669"/>
    <property type="project" value="TreeGrafter"/>
</dbReference>
<organism evidence="13 14">
    <name type="scientific">Phenylobacterium montanum</name>
    <dbReference type="NCBI Taxonomy" id="2823693"/>
    <lineage>
        <taxon>Bacteria</taxon>
        <taxon>Pseudomonadati</taxon>
        <taxon>Pseudomonadota</taxon>
        <taxon>Alphaproteobacteria</taxon>
        <taxon>Caulobacterales</taxon>
        <taxon>Caulobacteraceae</taxon>
        <taxon>Phenylobacterium</taxon>
    </lineage>
</organism>
<dbReference type="PANTHER" id="PTHR22600:SF57">
    <property type="entry name" value="BETA-N-ACETYLHEXOSAMINIDASE"/>
    <property type="match status" value="1"/>
</dbReference>
<dbReference type="Pfam" id="PF00728">
    <property type="entry name" value="Glyco_hydro_20"/>
    <property type="match status" value="1"/>
</dbReference>
<feature type="active site" description="Proton donor" evidence="8">
    <location>
        <position position="338"/>
    </location>
</feature>
<proteinExistence type="inferred from homology"/>
<dbReference type="InterPro" id="IPR017853">
    <property type="entry name" value="GH"/>
</dbReference>
<feature type="domain" description="GH29D-like beta-sandwich" evidence="12">
    <location>
        <begin position="552"/>
        <end position="610"/>
    </location>
</feature>
<dbReference type="RefSeq" id="WP_211938616.1">
    <property type="nucleotide sequence ID" value="NZ_CP073078.1"/>
</dbReference>
<feature type="domain" description="Beta-hexosaminidase bacterial type N-terminal" evidence="11">
    <location>
        <begin position="28"/>
        <end position="157"/>
    </location>
</feature>
<dbReference type="EC" id="3.2.1.52" evidence="3"/>
<dbReference type="InterPro" id="IPR015882">
    <property type="entry name" value="HEX_bac_N"/>
</dbReference>
<keyword evidence="4" id="KW-0378">Hydrolase</keyword>
<name>A0A975G0K6_9CAUL</name>
<dbReference type="CDD" id="cd04084">
    <property type="entry name" value="CBM6_xylanase-like"/>
    <property type="match status" value="1"/>
</dbReference>
<evidence type="ECO:0000256" key="9">
    <source>
        <dbReference type="SAM" id="SignalP"/>
    </source>
</evidence>
<dbReference type="InterPro" id="IPR025705">
    <property type="entry name" value="Beta_hexosaminidase_sua/sub"/>
</dbReference>
<dbReference type="PANTHER" id="PTHR22600">
    <property type="entry name" value="BETA-HEXOSAMINIDASE"/>
    <property type="match status" value="1"/>
</dbReference>
<evidence type="ECO:0000259" key="10">
    <source>
        <dbReference type="Pfam" id="PF00728"/>
    </source>
</evidence>
<dbReference type="GO" id="GO:0004563">
    <property type="term" value="F:beta-N-acetylhexosaminidase activity"/>
    <property type="evidence" value="ECO:0007669"/>
    <property type="project" value="UniProtKB-EC"/>
</dbReference>
<dbReference type="Pfam" id="PF02838">
    <property type="entry name" value="Glyco_hydro_20b"/>
    <property type="match status" value="1"/>
</dbReference>
<dbReference type="SUPFAM" id="SSF55545">
    <property type="entry name" value="beta-N-acetylhexosaminidase-like domain"/>
    <property type="match status" value="1"/>
</dbReference>
<dbReference type="InterPro" id="IPR015883">
    <property type="entry name" value="Glyco_hydro_20_cat"/>
</dbReference>
<evidence type="ECO:0000256" key="5">
    <source>
        <dbReference type="ARBA" id="ARBA00023295"/>
    </source>
</evidence>
<dbReference type="AlphaFoldDB" id="A0A975G0K6"/>
<dbReference type="GO" id="GO:0005975">
    <property type="term" value="P:carbohydrate metabolic process"/>
    <property type="evidence" value="ECO:0007669"/>
    <property type="project" value="InterPro"/>
</dbReference>
<dbReference type="InterPro" id="IPR059177">
    <property type="entry name" value="GH29D-like_dom"/>
</dbReference>
<evidence type="ECO:0000259" key="12">
    <source>
        <dbReference type="Pfam" id="PF13290"/>
    </source>
</evidence>
<evidence type="ECO:0000313" key="13">
    <source>
        <dbReference type="EMBL" id="QUD88566.1"/>
    </source>
</evidence>
<evidence type="ECO:0000256" key="4">
    <source>
        <dbReference type="ARBA" id="ARBA00022801"/>
    </source>
</evidence>
<evidence type="ECO:0000256" key="1">
    <source>
        <dbReference type="ARBA" id="ARBA00001231"/>
    </source>
</evidence>
<dbReference type="PRINTS" id="PR00738">
    <property type="entry name" value="GLHYDRLASE20"/>
</dbReference>
<dbReference type="CDD" id="cd06563">
    <property type="entry name" value="GH20_chitobiase-like"/>
    <property type="match status" value="1"/>
</dbReference>
<dbReference type="InterPro" id="IPR029018">
    <property type="entry name" value="Hex-like_dom2"/>
</dbReference>
<evidence type="ECO:0000259" key="11">
    <source>
        <dbReference type="Pfam" id="PF02838"/>
    </source>
</evidence>